<dbReference type="RefSeq" id="WP_135429979.1">
    <property type="nucleotide sequence ID" value="NZ_SRLA01000001.1"/>
</dbReference>
<sequence>MKNSNSLLGAGLLLAGAALLLTSRKKGTPGFPLGDSDPNSPSPFNPNAGDPVSIPTAKQYANKYKKRYKGNTSSNYCNLAIIDEIRAATNCYGIRIYRILNEDNTHGIVVVGVDEAGRDITTPVANSATDVLAAESYEKCPENCGGTILTK</sequence>
<feature type="region of interest" description="Disordered" evidence="1">
    <location>
        <begin position="29"/>
        <end position="54"/>
    </location>
</feature>
<dbReference type="OrthoDB" id="661524at2"/>
<evidence type="ECO:0000256" key="1">
    <source>
        <dbReference type="SAM" id="MobiDB-lite"/>
    </source>
</evidence>
<protein>
    <submittedName>
        <fullName evidence="2">Uncharacterized protein</fullName>
    </submittedName>
</protein>
<organism evidence="2 3">
    <name type="scientific">Hymenobacter fodinae</name>
    <dbReference type="NCBI Taxonomy" id="2510796"/>
    <lineage>
        <taxon>Bacteria</taxon>
        <taxon>Pseudomonadati</taxon>
        <taxon>Bacteroidota</taxon>
        <taxon>Cytophagia</taxon>
        <taxon>Cytophagales</taxon>
        <taxon>Hymenobacteraceae</taxon>
        <taxon>Hymenobacter</taxon>
    </lineage>
</organism>
<dbReference type="EMBL" id="SRLA01000001">
    <property type="protein sequence ID" value="TGE09371.1"/>
    <property type="molecule type" value="Genomic_DNA"/>
</dbReference>
<proteinExistence type="predicted"/>
<evidence type="ECO:0000313" key="3">
    <source>
        <dbReference type="Proteomes" id="UP000298337"/>
    </source>
</evidence>
<reference evidence="2 3" key="1">
    <citation type="submission" date="2019-04" db="EMBL/GenBank/DDBJ databases">
        <authorList>
            <person name="Feng G."/>
            <person name="Zhang J."/>
            <person name="Zhu H."/>
        </authorList>
    </citation>
    <scope>NUCLEOTIDE SEQUENCE [LARGE SCALE GENOMIC DNA]</scope>
    <source>
        <strain evidence="2 3">92R-1</strain>
    </source>
</reference>
<comment type="caution">
    <text evidence="2">The sequence shown here is derived from an EMBL/GenBank/DDBJ whole genome shotgun (WGS) entry which is preliminary data.</text>
</comment>
<gene>
    <name evidence="2" type="ORF">EU556_00630</name>
</gene>
<accession>A0A4Z0PAZ2</accession>
<keyword evidence="3" id="KW-1185">Reference proteome</keyword>
<dbReference type="Proteomes" id="UP000298337">
    <property type="component" value="Unassembled WGS sequence"/>
</dbReference>
<name>A0A4Z0PAZ2_9BACT</name>
<evidence type="ECO:0000313" key="2">
    <source>
        <dbReference type="EMBL" id="TGE09371.1"/>
    </source>
</evidence>
<dbReference type="AlphaFoldDB" id="A0A4Z0PAZ2"/>